<dbReference type="EMBL" id="OOIP01000001">
    <property type="protein sequence ID" value="SPO34580.1"/>
    <property type="molecule type" value="Genomic_DNA"/>
</dbReference>
<keyword evidence="2 6" id="KW-0378">Hydrolase</keyword>
<evidence type="ECO:0000256" key="2">
    <source>
        <dbReference type="ARBA" id="ARBA00022801"/>
    </source>
</evidence>
<keyword evidence="8" id="KW-0858">Xylan degradation</keyword>
<feature type="site" description="Important for catalytic activity, responsible for pKa modulation of the active site Glu and correct orientation of both the proton donor and substrate" evidence="5">
    <location>
        <position position="137"/>
    </location>
</feature>
<evidence type="ECO:0000313" key="9">
    <source>
        <dbReference type="Proteomes" id="UP000323386"/>
    </source>
</evidence>
<keyword evidence="3 6" id="KW-0326">Glycosidase</keyword>
<accession>A0A5C3ERV3</accession>
<feature type="region of interest" description="Disordered" evidence="7">
    <location>
        <begin position="315"/>
        <end position="354"/>
    </location>
</feature>
<dbReference type="Pfam" id="PF04616">
    <property type="entry name" value="Glyco_hydro_43"/>
    <property type="match status" value="1"/>
</dbReference>
<dbReference type="Gene3D" id="2.115.10.20">
    <property type="entry name" value="Glycosyl hydrolase domain, family 43"/>
    <property type="match status" value="1"/>
</dbReference>
<dbReference type="SUPFAM" id="SSF75005">
    <property type="entry name" value="Arabinanase/levansucrase/invertase"/>
    <property type="match status" value="1"/>
</dbReference>
<dbReference type="GO" id="GO:0004553">
    <property type="term" value="F:hydrolase activity, hydrolyzing O-glycosyl compounds"/>
    <property type="evidence" value="ECO:0007669"/>
    <property type="project" value="InterPro"/>
</dbReference>
<evidence type="ECO:0000256" key="6">
    <source>
        <dbReference type="RuleBase" id="RU361187"/>
    </source>
</evidence>
<evidence type="ECO:0000256" key="7">
    <source>
        <dbReference type="SAM" id="MobiDB-lite"/>
    </source>
</evidence>
<feature type="active site" description="Proton acceptor" evidence="4">
    <location>
        <position position="20"/>
    </location>
</feature>
<evidence type="ECO:0000256" key="4">
    <source>
        <dbReference type="PIRSR" id="PIRSR606710-1"/>
    </source>
</evidence>
<name>A0A5C3ERV3_9BASI</name>
<dbReference type="Proteomes" id="UP000323386">
    <property type="component" value="Unassembled WGS sequence"/>
</dbReference>
<reference evidence="8 9" key="1">
    <citation type="submission" date="2018-03" db="EMBL/GenBank/DDBJ databases">
        <authorList>
            <person name="Guldener U."/>
        </authorList>
    </citation>
    <scope>NUCLEOTIDE SEQUENCE [LARGE SCALE GENOMIC DNA]</scope>
    <source>
        <strain evidence="8 9">DAOM196992</strain>
    </source>
</reference>
<dbReference type="InterPro" id="IPR023296">
    <property type="entry name" value="Glyco_hydro_beta-prop_sf"/>
</dbReference>
<evidence type="ECO:0000313" key="8">
    <source>
        <dbReference type="EMBL" id="SPO34580.1"/>
    </source>
</evidence>
<dbReference type="InterPro" id="IPR051795">
    <property type="entry name" value="Glycosyl_Hydrlase_43"/>
</dbReference>
<dbReference type="OrthoDB" id="3879658at2759"/>
<dbReference type="AlphaFoldDB" id="A0A5C3ERV3"/>
<evidence type="ECO:0000256" key="3">
    <source>
        <dbReference type="ARBA" id="ARBA00023295"/>
    </source>
</evidence>
<keyword evidence="8" id="KW-0624">Polysaccharide degradation</keyword>
<protein>
    <submittedName>
        <fullName evidence="8">Related to Endo-1,4-beta-xylanase</fullName>
    </submittedName>
</protein>
<feature type="active site" description="Proton donor" evidence="4">
    <location>
        <position position="193"/>
    </location>
</feature>
<keyword evidence="9" id="KW-1185">Reference proteome</keyword>
<evidence type="ECO:0000256" key="5">
    <source>
        <dbReference type="PIRSR" id="PIRSR606710-2"/>
    </source>
</evidence>
<evidence type="ECO:0000256" key="1">
    <source>
        <dbReference type="ARBA" id="ARBA00009865"/>
    </source>
</evidence>
<keyword evidence="8" id="KW-0119">Carbohydrate metabolism</keyword>
<dbReference type="GO" id="GO:0045493">
    <property type="term" value="P:xylan catabolic process"/>
    <property type="evidence" value="ECO:0007669"/>
    <property type="project" value="UniProtKB-KW"/>
</dbReference>
<organism evidence="8 9">
    <name type="scientific">Pseudozyma flocculosa</name>
    <dbReference type="NCBI Taxonomy" id="84751"/>
    <lineage>
        <taxon>Eukaryota</taxon>
        <taxon>Fungi</taxon>
        <taxon>Dikarya</taxon>
        <taxon>Basidiomycota</taxon>
        <taxon>Ustilaginomycotina</taxon>
        <taxon>Ustilaginomycetes</taxon>
        <taxon>Ustilaginales</taxon>
        <taxon>Ustilaginaceae</taxon>
        <taxon>Pseudozyma</taxon>
    </lineage>
</organism>
<proteinExistence type="inferred from homology"/>
<dbReference type="PANTHER" id="PTHR42812:SF5">
    <property type="entry name" value="ENDO-ARABINASE"/>
    <property type="match status" value="1"/>
</dbReference>
<comment type="similarity">
    <text evidence="1 6">Belongs to the glycosyl hydrolase 43 family.</text>
</comment>
<sequence length="368" mass="40898">MAPHPHLGYANPVVDHDFPDPGIFYDRQAGTWYAFSTNANGKNIQCSYSTDFCCWTHHDKDCLPESLPPWTSGAPGFLWAPEVVPAPQGRGGFLMYLTAQDTRFRKQCIGAAYSQHSPLGPYRWVSNGPIISRPFDDPVSGRRFLVFKSDLDKMYTLQPQLWLQVLSEDGLTLEDDMVPLLAPTMDYQCKLLEAPYLTYHQPSGTYVLFYSSGTFSNKSYATSYAISRNGICGPYQPASGPLLCTDEARKIYGPGGACIVEGVEGHTFIVFHALQHEGGPRKMCIHRLEWTPDGIPYLPGRPNCGKRLRLCAEQEDDQEHFRHHQHHQPNPVPVPEAATHGVSGGGHGDHDKYKNLAKKLGGALKKLG</sequence>
<dbReference type="CDD" id="cd08999">
    <property type="entry name" value="GH43_ABN-like"/>
    <property type="match status" value="1"/>
</dbReference>
<dbReference type="InterPro" id="IPR006710">
    <property type="entry name" value="Glyco_hydro_43"/>
</dbReference>
<dbReference type="PANTHER" id="PTHR42812">
    <property type="entry name" value="BETA-XYLOSIDASE"/>
    <property type="match status" value="1"/>
</dbReference>
<gene>
    <name evidence="8" type="ORF">PSFLO_00051</name>
</gene>